<evidence type="ECO:0000256" key="3">
    <source>
        <dbReference type="ARBA" id="ARBA00022777"/>
    </source>
</evidence>
<organism evidence="7 8">
    <name type="scientific">Oleomonas cavernae</name>
    <dbReference type="NCBI Taxonomy" id="2320859"/>
    <lineage>
        <taxon>Bacteria</taxon>
        <taxon>Pseudomonadati</taxon>
        <taxon>Pseudomonadota</taxon>
        <taxon>Alphaproteobacteria</taxon>
        <taxon>Acetobacterales</taxon>
        <taxon>Acetobacteraceae</taxon>
        <taxon>Oleomonas</taxon>
    </lineage>
</organism>
<dbReference type="OrthoDB" id="9806345at2"/>
<dbReference type="AlphaFoldDB" id="A0A418WA25"/>
<evidence type="ECO:0000313" key="7">
    <source>
        <dbReference type="EMBL" id="RJF86794.1"/>
    </source>
</evidence>
<dbReference type="InterPro" id="IPR004006">
    <property type="entry name" value="DhaK_dom"/>
</dbReference>
<sequence>MRHFINATDAIVAEALDGLLLSSADRGLARLDGYPEIKVVLRANRDPKTVAVVSGGGSGHEPAHTGFVGEGLLDAAVCGDIFASPTVDAVFAAILSVTGPAGCLLIVKNYVGDRLNFGLAAERARALGRQVEMVIVADDVAIPDNPRPRGIAGTIFVHKAAGYAAQRGLSLAQVRAAAEDAARSVRSLGVATSMCSIPGRVHEDRIGPGEAELGLGIHGEPGAVRIALPAAADLVTEMLGRFGPEIQTAPRLALLVNNLGGVPALEMAIIVREILRSSIGARIEWILGPAPAVTALDMRGFSLSLMPIGDETVTMLTAPVGVPAWPIPRQVAKTVRILPLPAELSSTPEQPSENAAARGMLESICTTLMAAQADLDGLDARVGDGDTGSTFATAARRIYADLDALPLAHPGALCRALSERLSRVMGGSSGVLLSTFVAAVGVALTQGADLATALLAGAARVQHYGGARAGDRTMLDALLPAIETLAAGRDLASAAAAARIGADGTANMPSARAGRASYVGSTDLLGVVDPGAEAVARVFGAVASAGAM</sequence>
<dbReference type="GO" id="GO:0005524">
    <property type="term" value="F:ATP binding"/>
    <property type="evidence" value="ECO:0007669"/>
    <property type="project" value="UniProtKB-KW"/>
</dbReference>
<protein>
    <submittedName>
        <fullName evidence="7">DAK2 domain-containing protein</fullName>
    </submittedName>
</protein>
<dbReference type="RefSeq" id="WP_119777439.1">
    <property type="nucleotide sequence ID" value="NZ_QYUK01000011.1"/>
</dbReference>
<keyword evidence="1" id="KW-0808">Transferase</keyword>
<keyword evidence="8" id="KW-1185">Reference proteome</keyword>
<dbReference type="GO" id="GO:0005829">
    <property type="term" value="C:cytosol"/>
    <property type="evidence" value="ECO:0007669"/>
    <property type="project" value="TreeGrafter"/>
</dbReference>
<dbReference type="Gene3D" id="3.40.50.10440">
    <property type="entry name" value="Dihydroxyacetone kinase, domain 1"/>
    <property type="match status" value="1"/>
</dbReference>
<dbReference type="FunFam" id="3.40.50.10440:FF:000001">
    <property type="entry name" value="Dihydroxyacetone kinase, DhaK subunit"/>
    <property type="match status" value="1"/>
</dbReference>
<feature type="domain" description="DhaL" evidence="5">
    <location>
        <begin position="355"/>
        <end position="544"/>
    </location>
</feature>
<dbReference type="Pfam" id="PF02734">
    <property type="entry name" value="Dak2"/>
    <property type="match status" value="1"/>
</dbReference>
<proteinExistence type="predicted"/>
<evidence type="ECO:0000313" key="8">
    <source>
        <dbReference type="Proteomes" id="UP000284605"/>
    </source>
</evidence>
<keyword evidence="3" id="KW-0418">Kinase</keyword>
<keyword evidence="2" id="KW-0547">Nucleotide-binding</keyword>
<evidence type="ECO:0000259" key="6">
    <source>
        <dbReference type="PROSITE" id="PS51481"/>
    </source>
</evidence>
<dbReference type="SUPFAM" id="SSF101473">
    <property type="entry name" value="DhaL-like"/>
    <property type="match status" value="1"/>
</dbReference>
<dbReference type="InterPro" id="IPR050861">
    <property type="entry name" value="Dihydroxyacetone_Kinase"/>
</dbReference>
<dbReference type="InterPro" id="IPR036117">
    <property type="entry name" value="DhaL_dom_sf"/>
</dbReference>
<accession>A0A418WA25</accession>
<dbReference type="Proteomes" id="UP000284605">
    <property type="component" value="Unassembled WGS sequence"/>
</dbReference>
<comment type="caution">
    <text evidence="7">The sequence shown here is derived from an EMBL/GenBank/DDBJ whole genome shotgun (WGS) entry which is preliminary data.</text>
</comment>
<dbReference type="Gene3D" id="1.25.40.340">
    <property type="match status" value="1"/>
</dbReference>
<dbReference type="GO" id="GO:0019563">
    <property type="term" value="P:glycerol catabolic process"/>
    <property type="evidence" value="ECO:0007669"/>
    <property type="project" value="TreeGrafter"/>
</dbReference>
<evidence type="ECO:0000256" key="2">
    <source>
        <dbReference type="ARBA" id="ARBA00022741"/>
    </source>
</evidence>
<feature type="domain" description="DhaK" evidence="6">
    <location>
        <begin position="7"/>
        <end position="325"/>
    </location>
</feature>
<dbReference type="Pfam" id="PF02733">
    <property type="entry name" value="Dak1"/>
    <property type="match status" value="1"/>
</dbReference>
<dbReference type="SMART" id="SM01120">
    <property type="entry name" value="Dak2"/>
    <property type="match status" value="1"/>
</dbReference>
<evidence type="ECO:0000259" key="5">
    <source>
        <dbReference type="PROSITE" id="PS51480"/>
    </source>
</evidence>
<dbReference type="InterPro" id="IPR004007">
    <property type="entry name" value="DhaL_dom"/>
</dbReference>
<gene>
    <name evidence="7" type="ORF">D3874_06980</name>
</gene>
<dbReference type="PANTHER" id="PTHR28629:SF4">
    <property type="entry name" value="TRIOKINASE_FMN CYCLASE"/>
    <property type="match status" value="1"/>
</dbReference>
<name>A0A418WA25_9PROT</name>
<dbReference type="PANTHER" id="PTHR28629">
    <property type="entry name" value="TRIOKINASE/FMN CYCLASE"/>
    <property type="match status" value="1"/>
</dbReference>
<dbReference type="PROSITE" id="PS51480">
    <property type="entry name" value="DHAL"/>
    <property type="match status" value="1"/>
</dbReference>
<dbReference type="PROSITE" id="PS51481">
    <property type="entry name" value="DHAK"/>
    <property type="match status" value="1"/>
</dbReference>
<dbReference type="SUPFAM" id="SSF82549">
    <property type="entry name" value="DAK1/DegV-like"/>
    <property type="match status" value="1"/>
</dbReference>
<evidence type="ECO:0000256" key="4">
    <source>
        <dbReference type="ARBA" id="ARBA00022840"/>
    </source>
</evidence>
<dbReference type="EMBL" id="QYUK01000011">
    <property type="protein sequence ID" value="RJF86794.1"/>
    <property type="molecule type" value="Genomic_DNA"/>
</dbReference>
<dbReference type="GO" id="GO:0004371">
    <property type="term" value="F:glycerone kinase activity"/>
    <property type="evidence" value="ECO:0007669"/>
    <property type="project" value="InterPro"/>
</dbReference>
<reference evidence="7 8" key="1">
    <citation type="submission" date="2018-09" db="EMBL/GenBank/DDBJ databases">
        <authorList>
            <person name="Zhu H."/>
        </authorList>
    </citation>
    <scope>NUCLEOTIDE SEQUENCE [LARGE SCALE GENOMIC DNA]</scope>
    <source>
        <strain evidence="7 8">K1W22B-8</strain>
    </source>
</reference>
<keyword evidence="4" id="KW-0067">ATP-binding</keyword>
<evidence type="ECO:0000256" key="1">
    <source>
        <dbReference type="ARBA" id="ARBA00022679"/>
    </source>
</evidence>
<dbReference type="Gene3D" id="3.30.1180.20">
    <property type="entry name" value="Dihydroxyacetone kinase, domain 2"/>
    <property type="match status" value="1"/>
</dbReference>